<dbReference type="Pfam" id="PF22177">
    <property type="entry name" value="PBP1_XylR"/>
    <property type="match status" value="1"/>
</dbReference>
<evidence type="ECO:0000313" key="5">
    <source>
        <dbReference type="EMBL" id="MBB3208840.1"/>
    </source>
</evidence>
<dbReference type="CDD" id="cd01543">
    <property type="entry name" value="PBP1_XylR"/>
    <property type="match status" value="1"/>
</dbReference>
<keyword evidence="1" id="KW-0805">Transcription regulation</keyword>
<dbReference type="GO" id="GO:0003700">
    <property type="term" value="F:DNA-binding transcription factor activity"/>
    <property type="evidence" value="ECO:0007669"/>
    <property type="project" value="InterPro"/>
</dbReference>
<keyword evidence="6" id="KW-1185">Reference proteome</keyword>
<gene>
    <name evidence="5" type="ORF">FHS27_004673</name>
</gene>
<dbReference type="PROSITE" id="PS01124">
    <property type="entry name" value="HTH_ARAC_FAMILY_2"/>
    <property type="match status" value="1"/>
</dbReference>
<evidence type="ECO:0000256" key="2">
    <source>
        <dbReference type="ARBA" id="ARBA00023125"/>
    </source>
</evidence>
<evidence type="ECO:0000256" key="1">
    <source>
        <dbReference type="ARBA" id="ARBA00023015"/>
    </source>
</evidence>
<proteinExistence type="predicted"/>
<dbReference type="Gene3D" id="3.40.50.2300">
    <property type="match status" value="2"/>
</dbReference>
<dbReference type="SMART" id="SM00342">
    <property type="entry name" value="HTH_ARAC"/>
    <property type="match status" value="1"/>
</dbReference>
<dbReference type="Gene3D" id="1.10.10.60">
    <property type="entry name" value="Homeodomain-like"/>
    <property type="match status" value="1"/>
</dbReference>
<evidence type="ECO:0000259" key="4">
    <source>
        <dbReference type="PROSITE" id="PS01124"/>
    </source>
</evidence>
<name>A0A7W5H899_9BACT</name>
<evidence type="ECO:0000256" key="3">
    <source>
        <dbReference type="ARBA" id="ARBA00023163"/>
    </source>
</evidence>
<feature type="domain" description="HTH araC/xylS-type" evidence="4">
    <location>
        <begin position="292"/>
        <end position="390"/>
    </location>
</feature>
<organism evidence="5 6">
    <name type="scientific">Aporhodopirellula rubra</name>
    <dbReference type="NCBI Taxonomy" id="980271"/>
    <lineage>
        <taxon>Bacteria</taxon>
        <taxon>Pseudomonadati</taxon>
        <taxon>Planctomycetota</taxon>
        <taxon>Planctomycetia</taxon>
        <taxon>Pirellulales</taxon>
        <taxon>Pirellulaceae</taxon>
        <taxon>Aporhodopirellula</taxon>
    </lineage>
</organism>
<protein>
    <submittedName>
        <fullName evidence="5">LacI family transcriptional regulator</fullName>
    </submittedName>
</protein>
<sequence length="394" mass="44806">MAKKKSNQRRTQLPRVAVLVDTSTQWGRQIIRGVTSYAQQNGPWHLQVEPRGRDDRMQLPRDWDGDGIIARIANTTLAKDLSERSAAIINISGINLSGYHFRRVMTDYNAVASLAAEHFRSRGFQRFAYVGPLKVSYVKSHADAFEQRIVADGGQLQRFNYAYESMSSERWQVQRRRLSRWLANLEKPVAIFCWGTAASCQLLDICRLDSIIVPDEVAVLAGDNDDVISATTVPPMSAILNPALQIGFHAAQRLDRMMKNVRDEDDDELIPPIEVVTRGSTDVLAIEDDELLRAVRYMREHAFSPLTVKEVADSVPLTRRSLERKFREWVGRSPLAEIHRLRIARVKELLATTDMPMSRISLATGFGTPEYMATAFKKEMNMTPLRYRSMTRAR</sequence>
<dbReference type="InterPro" id="IPR028082">
    <property type="entry name" value="Peripla_BP_I"/>
</dbReference>
<dbReference type="InterPro" id="IPR009057">
    <property type="entry name" value="Homeodomain-like_sf"/>
</dbReference>
<dbReference type="PANTHER" id="PTHR30146:SF24">
    <property type="entry name" value="XYLOSE OPERON REGULATORY PROTEIN"/>
    <property type="match status" value="1"/>
</dbReference>
<dbReference type="Pfam" id="PF12833">
    <property type="entry name" value="HTH_18"/>
    <property type="match status" value="1"/>
</dbReference>
<accession>A0A7W5H899</accession>
<dbReference type="InterPro" id="IPR018060">
    <property type="entry name" value="HTH_AraC"/>
</dbReference>
<dbReference type="GO" id="GO:0000976">
    <property type="term" value="F:transcription cis-regulatory region binding"/>
    <property type="evidence" value="ECO:0007669"/>
    <property type="project" value="TreeGrafter"/>
</dbReference>
<reference evidence="5 6" key="1">
    <citation type="submission" date="2020-08" db="EMBL/GenBank/DDBJ databases">
        <title>Genomic Encyclopedia of Type Strains, Phase III (KMG-III): the genomes of soil and plant-associated and newly described type strains.</title>
        <authorList>
            <person name="Whitman W."/>
        </authorList>
    </citation>
    <scope>NUCLEOTIDE SEQUENCE [LARGE SCALE GENOMIC DNA]</scope>
    <source>
        <strain evidence="5 6">CECT 8075</strain>
    </source>
</reference>
<dbReference type="Proteomes" id="UP000536179">
    <property type="component" value="Unassembled WGS sequence"/>
</dbReference>
<dbReference type="Pfam" id="PF13377">
    <property type="entry name" value="Peripla_BP_3"/>
    <property type="match status" value="1"/>
</dbReference>
<dbReference type="InterPro" id="IPR054031">
    <property type="entry name" value="XylR_PBP1"/>
</dbReference>
<comment type="caution">
    <text evidence="5">The sequence shown here is derived from an EMBL/GenBank/DDBJ whole genome shotgun (WGS) entry which is preliminary data.</text>
</comment>
<dbReference type="AlphaFoldDB" id="A0A7W5H899"/>
<dbReference type="InterPro" id="IPR046335">
    <property type="entry name" value="LacI/GalR-like_sensor"/>
</dbReference>
<dbReference type="RefSeq" id="WP_184307013.1">
    <property type="nucleotide sequence ID" value="NZ_JACHXU010000018.1"/>
</dbReference>
<keyword evidence="3" id="KW-0804">Transcription</keyword>
<keyword evidence="2" id="KW-0238">DNA-binding</keyword>
<dbReference type="SUPFAM" id="SSF53822">
    <property type="entry name" value="Periplasmic binding protein-like I"/>
    <property type="match status" value="1"/>
</dbReference>
<dbReference type="SUPFAM" id="SSF46689">
    <property type="entry name" value="Homeodomain-like"/>
    <property type="match status" value="2"/>
</dbReference>
<dbReference type="PANTHER" id="PTHR30146">
    <property type="entry name" value="LACI-RELATED TRANSCRIPTIONAL REPRESSOR"/>
    <property type="match status" value="1"/>
</dbReference>
<evidence type="ECO:0000313" key="6">
    <source>
        <dbReference type="Proteomes" id="UP000536179"/>
    </source>
</evidence>
<dbReference type="EMBL" id="JACHXU010000018">
    <property type="protein sequence ID" value="MBB3208840.1"/>
    <property type="molecule type" value="Genomic_DNA"/>
</dbReference>